<gene>
    <name evidence="1" type="ORF">HMPREF0372_01787</name>
</gene>
<proteinExistence type="predicted"/>
<reference evidence="1 2" key="1">
    <citation type="submission" date="2011-08" db="EMBL/GenBank/DDBJ databases">
        <authorList>
            <person name="Weinstock G."/>
            <person name="Sodergren E."/>
            <person name="Clifton S."/>
            <person name="Fulton L."/>
            <person name="Fulton B."/>
            <person name="Courtney L."/>
            <person name="Fronick C."/>
            <person name="Harrison M."/>
            <person name="Strong C."/>
            <person name="Farmer C."/>
            <person name="Delahaunty K."/>
            <person name="Markovic C."/>
            <person name="Hall O."/>
            <person name="Minx P."/>
            <person name="Tomlinson C."/>
            <person name="Mitreva M."/>
            <person name="Hou S."/>
            <person name="Chen J."/>
            <person name="Wollam A."/>
            <person name="Pepin K.H."/>
            <person name="Johnson M."/>
            <person name="Bhonagiri V."/>
            <person name="Zhang X."/>
            <person name="Suruliraj S."/>
            <person name="Warren W."/>
            <person name="Chinwalla A."/>
            <person name="Mardis E.R."/>
            <person name="Wilson R.K."/>
        </authorList>
    </citation>
    <scope>NUCLEOTIDE SEQUENCE [LARGE SCALE GENOMIC DNA]</scope>
    <source>
        <strain evidence="1 2">ATCC 29863</strain>
    </source>
</reference>
<evidence type="ECO:0000313" key="1">
    <source>
        <dbReference type="EMBL" id="EHM51081.1"/>
    </source>
</evidence>
<evidence type="ECO:0000313" key="2">
    <source>
        <dbReference type="Proteomes" id="UP000004459"/>
    </source>
</evidence>
<sequence length="49" mass="5211">MFCAGRGALCCISSMTDLTAGRNVPLTQLCKAFLWSWNKEGGSRCGGLV</sequence>
<protein>
    <submittedName>
        <fullName evidence="1">Uncharacterized protein</fullName>
    </submittedName>
</protein>
<dbReference type="EMBL" id="AGCK01000137">
    <property type="protein sequence ID" value="EHM51081.1"/>
    <property type="molecule type" value="Genomic_DNA"/>
</dbReference>
<dbReference type="HOGENOM" id="CLU_3135938_0_0_9"/>
<accession>G9YQJ4</accession>
<dbReference type="AlphaFoldDB" id="G9YQJ4"/>
<name>G9YQJ4_FLAPL</name>
<organism evidence="1 2">
    <name type="scientific">Flavonifractor plautii ATCC 29863</name>
    <dbReference type="NCBI Taxonomy" id="411475"/>
    <lineage>
        <taxon>Bacteria</taxon>
        <taxon>Bacillati</taxon>
        <taxon>Bacillota</taxon>
        <taxon>Clostridia</taxon>
        <taxon>Eubacteriales</taxon>
        <taxon>Oscillospiraceae</taxon>
        <taxon>Flavonifractor</taxon>
    </lineage>
</organism>
<dbReference type="Proteomes" id="UP000004459">
    <property type="component" value="Unassembled WGS sequence"/>
</dbReference>
<comment type="caution">
    <text evidence="1">The sequence shown here is derived from an EMBL/GenBank/DDBJ whole genome shotgun (WGS) entry which is preliminary data.</text>
</comment>